<dbReference type="RefSeq" id="XP_024401149.1">
    <property type="nucleotide sequence ID" value="XM_024545381.2"/>
</dbReference>
<evidence type="ECO:0000259" key="2">
    <source>
        <dbReference type="PROSITE" id="PS50076"/>
    </source>
</evidence>
<evidence type="ECO:0000313" key="4">
    <source>
        <dbReference type="EMBL" id="PNR35701.1"/>
    </source>
</evidence>
<dbReference type="Pfam" id="PF21884">
    <property type="entry name" value="ZUO1-like_ZHD"/>
    <property type="match status" value="1"/>
</dbReference>
<evidence type="ECO:0000256" key="1">
    <source>
        <dbReference type="SAM" id="MobiDB-lite"/>
    </source>
</evidence>
<dbReference type="PROSITE" id="PS50076">
    <property type="entry name" value="DNAJ_2"/>
    <property type="match status" value="1"/>
</dbReference>
<feature type="compositionally biased region" description="Basic and acidic residues" evidence="1">
    <location>
        <begin position="463"/>
        <end position="473"/>
    </location>
</feature>
<dbReference type="GO" id="GO:0005829">
    <property type="term" value="C:cytosol"/>
    <property type="evidence" value="ECO:0000318"/>
    <property type="project" value="GO_Central"/>
</dbReference>
<keyword evidence="6" id="KW-1185">Reference proteome</keyword>
<dbReference type="PROSITE" id="PS50090">
    <property type="entry name" value="MYB_LIKE"/>
    <property type="match status" value="2"/>
</dbReference>
<dbReference type="Pfam" id="PF00226">
    <property type="entry name" value="DnaJ"/>
    <property type="match status" value="1"/>
</dbReference>
<dbReference type="Proteomes" id="UP000006727">
    <property type="component" value="Chromosome 17"/>
</dbReference>
<dbReference type="CDD" id="cd06257">
    <property type="entry name" value="DnaJ"/>
    <property type="match status" value="1"/>
</dbReference>
<dbReference type="SUPFAM" id="SSF46565">
    <property type="entry name" value="Chaperone J-domain"/>
    <property type="match status" value="1"/>
</dbReference>
<dbReference type="PANTHER" id="PTHR43999:SF1">
    <property type="entry name" value="DNAJ HOMOLOG SUBFAMILY C MEMBER 2"/>
    <property type="match status" value="1"/>
</dbReference>
<evidence type="ECO:0000259" key="3">
    <source>
        <dbReference type="PROSITE" id="PS50090"/>
    </source>
</evidence>
<dbReference type="InterPro" id="IPR001005">
    <property type="entry name" value="SANT/Myb"/>
</dbReference>
<feature type="region of interest" description="Disordered" evidence="1">
    <location>
        <begin position="435"/>
        <end position="483"/>
    </location>
</feature>
<dbReference type="FunCoup" id="A0A2K1J2F6">
    <property type="interactions" value="3929"/>
</dbReference>
<feature type="domain" description="Myb-like" evidence="3">
    <location>
        <begin position="477"/>
        <end position="532"/>
    </location>
</feature>
<feature type="domain" description="Myb-like" evidence="3">
    <location>
        <begin position="622"/>
        <end position="668"/>
    </location>
</feature>
<feature type="compositionally biased region" description="Polar residues" evidence="1">
    <location>
        <begin position="540"/>
        <end position="555"/>
    </location>
</feature>
<dbReference type="RefSeq" id="XP_024401151.1">
    <property type="nucleotide sequence ID" value="XM_024545383.2"/>
</dbReference>
<dbReference type="GeneID" id="112294666"/>
<feature type="region of interest" description="Disordered" evidence="1">
    <location>
        <begin position="54"/>
        <end position="91"/>
    </location>
</feature>
<dbReference type="GO" id="GO:0006450">
    <property type="term" value="P:regulation of translational fidelity"/>
    <property type="evidence" value="ECO:0007669"/>
    <property type="project" value="InterPro"/>
</dbReference>
<sequence length="677" mass="76145">MPGREDRLSITYFAADIPEVLPEYVASNNKCYPRVGLEPAGMCFHEAAKRTVGVNTKPAEEEEEVVPDTKDKESDSPSADSYGFKGKKSGDGAENQDHYALLGLSHLRFLATEDQIRKSYREAALKHHPDKHAALLLTEETEEKKEIKKDEIDQHFKAIQLAYEVLIDPVKRRAYDSTDEFDDEVPSDCAPGDFFKVFGSVFARNARWSTIQPVPFLGDNDTDMASVDSFYDFWWSFKSWREFPHADDFDLEEAESREHKRWMERQNAKLREKARKEENARIRLLTDNAYKKDPRIIARKEMEKAEKLRKKQAKSQARREKEEEAARALEEERLRKEEEDRKAAEEASALKKLKEKEKKLLRREKARLRGLTASAVAKGCGISDSDVDMFCTSLEISRLRGLCEKLEGMGDVEEQVEYLRKVISGEEMIISSDSAATGTPTRVNSSPSMCTLDATPSKTHAKKTSERVAEKVKRTSTPVTEERPWSKQEVDLLRKAVQKFPKGTSQRWEVIANYMRSSRSADEIVKAVKTVLVQKPNSSKAFDSSLQKNTGNVVTDSPLLTKENEGGYPQTCNGTAGGEKSQENGASGRRRENGAELKNVTPGIAQSDGTVPNGGPAEGEEWSEAQEVALVNAIKAFPKDTVNRWDRIATSVPGKSKAQCLKKFAGLRDSFRSSKKV</sequence>
<dbReference type="FunFam" id="1.10.10.60:FF:000416">
    <property type="entry name" value="Myb family transcription factor"/>
    <property type="match status" value="1"/>
</dbReference>
<dbReference type="STRING" id="3218.A0A2K1J2F6"/>
<dbReference type="Gramene" id="Pp3c17_1730V3.1">
    <property type="protein sequence ID" value="PAC:32907561.CDS.1"/>
    <property type="gene ID" value="Pp3c17_1730"/>
</dbReference>
<evidence type="ECO:0000313" key="6">
    <source>
        <dbReference type="Proteomes" id="UP000006727"/>
    </source>
</evidence>
<dbReference type="InterPro" id="IPR018253">
    <property type="entry name" value="DnaJ_domain_CS"/>
</dbReference>
<dbReference type="AlphaFoldDB" id="A0A2K1J2F6"/>
<dbReference type="CDD" id="cd00167">
    <property type="entry name" value="SANT"/>
    <property type="match status" value="2"/>
</dbReference>
<protein>
    <recommendedName>
        <fullName evidence="7">DnaJ-like protein</fullName>
    </recommendedName>
</protein>
<reference evidence="4 6" key="1">
    <citation type="journal article" date="2008" name="Science">
        <title>The Physcomitrella genome reveals evolutionary insights into the conquest of land by plants.</title>
        <authorList>
            <person name="Rensing S."/>
            <person name="Lang D."/>
            <person name="Zimmer A."/>
            <person name="Terry A."/>
            <person name="Salamov A."/>
            <person name="Shapiro H."/>
            <person name="Nishiyama T."/>
            <person name="Perroud P.-F."/>
            <person name="Lindquist E."/>
            <person name="Kamisugi Y."/>
            <person name="Tanahashi T."/>
            <person name="Sakakibara K."/>
            <person name="Fujita T."/>
            <person name="Oishi K."/>
            <person name="Shin-I T."/>
            <person name="Kuroki Y."/>
            <person name="Toyoda A."/>
            <person name="Suzuki Y."/>
            <person name="Hashimoto A."/>
            <person name="Yamaguchi K."/>
            <person name="Sugano A."/>
            <person name="Kohara Y."/>
            <person name="Fujiyama A."/>
            <person name="Anterola A."/>
            <person name="Aoki S."/>
            <person name="Ashton N."/>
            <person name="Barbazuk W.B."/>
            <person name="Barker E."/>
            <person name="Bennetzen J."/>
            <person name="Bezanilla M."/>
            <person name="Blankenship R."/>
            <person name="Cho S.H."/>
            <person name="Dutcher S."/>
            <person name="Estelle M."/>
            <person name="Fawcett J.A."/>
            <person name="Gundlach H."/>
            <person name="Hanada K."/>
            <person name="Heyl A."/>
            <person name="Hicks K.A."/>
            <person name="Hugh J."/>
            <person name="Lohr M."/>
            <person name="Mayer K."/>
            <person name="Melkozernov A."/>
            <person name="Murata T."/>
            <person name="Nelson D."/>
            <person name="Pils B."/>
            <person name="Prigge M."/>
            <person name="Reiss B."/>
            <person name="Renner T."/>
            <person name="Rombauts S."/>
            <person name="Rushton P."/>
            <person name="Sanderfoot A."/>
            <person name="Schween G."/>
            <person name="Shiu S.-H."/>
            <person name="Stueber K."/>
            <person name="Theodoulou F.L."/>
            <person name="Tu H."/>
            <person name="Van de Peer Y."/>
            <person name="Verrier P.J."/>
            <person name="Waters E."/>
            <person name="Wood A."/>
            <person name="Yang L."/>
            <person name="Cove D."/>
            <person name="Cuming A."/>
            <person name="Hasebe M."/>
            <person name="Lucas S."/>
            <person name="Mishler D.B."/>
            <person name="Reski R."/>
            <person name="Grigoriev I."/>
            <person name="Quatrano R.S."/>
            <person name="Boore J.L."/>
        </authorList>
    </citation>
    <scope>NUCLEOTIDE SEQUENCE [LARGE SCALE GENOMIC DNA]</scope>
    <source>
        <strain evidence="5 6">cv. Gransden 2004</strain>
    </source>
</reference>
<proteinExistence type="predicted"/>
<dbReference type="SMART" id="SM00717">
    <property type="entry name" value="SANT"/>
    <property type="match status" value="2"/>
</dbReference>
<dbReference type="PaxDb" id="3218-PP1S344_48V6.2"/>
<dbReference type="InterPro" id="IPR001623">
    <property type="entry name" value="DnaJ_domain"/>
</dbReference>
<feature type="region of interest" description="Disordered" evidence="1">
    <location>
        <begin position="540"/>
        <end position="622"/>
    </location>
</feature>
<dbReference type="EMBL" id="ABEU02000017">
    <property type="protein sequence ID" value="PNR35701.1"/>
    <property type="molecule type" value="Genomic_DNA"/>
</dbReference>
<dbReference type="PRINTS" id="PR00625">
    <property type="entry name" value="JDOMAIN"/>
</dbReference>
<dbReference type="InterPro" id="IPR044634">
    <property type="entry name" value="Zuotin/DnaJC2"/>
</dbReference>
<reference evidence="5" key="3">
    <citation type="submission" date="2020-12" db="UniProtKB">
        <authorList>
            <consortium name="EnsemblPlants"/>
        </authorList>
    </citation>
    <scope>IDENTIFICATION</scope>
</reference>
<evidence type="ECO:0008006" key="7">
    <source>
        <dbReference type="Google" id="ProtNLM"/>
    </source>
</evidence>
<dbReference type="SMART" id="SM00271">
    <property type="entry name" value="DnaJ"/>
    <property type="match status" value="1"/>
</dbReference>
<dbReference type="SUPFAM" id="SSF46689">
    <property type="entry name" value="Homeodomain-like"/>
    <property type="match status" value="2"/>
</dbReference>
<evidence type="ECO:0000313" key="5">
    <source>
        <dbReference type="EnsemblPlants" id="PAC:32907561.CDS.1"/>
    </source>
</evidence>
<dbReference type="GO" id="GO:0030544">
    <property type="term" value="F:Hsp70 protein binding"/>
    <property type="evidence" value="ECO:0000318"/>
    <property type="project" value="GO_Central"/>
</dbReference>
<dbReference type="PANTHER" id="PTHR43999">
    <property type="entry name" value="DNAJ HOMOLOG SUBFAMILY C MEMBER 2"/>
    <property type="match status" value="1"/>
</dbReference>
<feature type="compositionally biased region" description="Polar residues" evidence="1">
    <location>
        <begin position="435"/>
        <end position="458"/>
    </location>
</feature>
<dbReference type="KEGG" id="ppp:112294666"/>
<dbReference type="Gene3D" id="1.10.287.110">
    <property type="entry name" value="DnaJ domain"/>
    <property type="match status" value="1"/>
</dbReference>
<dbReference type="PROSITE" id="PS00636">
    <property type="entry name" value="DNAJ_1"/>
    <property type="match status" value="1"/>
</dbReference>
<dbReference type="InterPro" id="IPR036869">
    <property type="entry name" value="J_dom_sf"/>
</dbReference>
<dbReference type="EnsemblPlants" id="Pp3c17_1730V3.1">
    <property type="protein sequence ID" value="PAC:32907561.CDS.1"/>
    <property type="gene ID" value="Pp3c17_1730"/>
</dbReference>
<accession>A0A2K1J2F6</accession>
<dbReference type="InterPro" id="IPR054076">
    <property type="entry name" value="ZUO1-like_ZHD"/>
</dbReference>
<dbReference type="Pfam" id="PF23082">
    <property type="entry name" value="Myb_DNA-binding_2"/>
    <property type="match status" value="1"/>
</dbReference>
<feature type="region of interest" description="Disordered" evidence="1">
    <location>
        <begin position="303"/>
        <end position="325"/>
    </location>
</feature>
<dbReference type="InterPro" id="IPR009057">
    <property type="entry name" value="Homeodomain-like_sf"/>
</dbReference>
<reference evidence="4 6" key="2">
    <citation type="journal article" date="2018" name="Plant J.">
        <title>The Physcomitrella patens chromosome-scale assembly reveals moss genome structure and evolution.</title>
        <authorList>
            <person name="Lang D."/>
            <person name="Ullrich K.K."/>
            <person name="Murat F."/>
            <person name="Fuchs J."/>
            <person name="Jenkins J."/>
            <person name="Haas F.B."/>
            <person name="Piednoel M."/>
            <person name="Gundlach H."/>
            <person name="Van Bel M."/>
            <person name="Meyberg R."/>
            <person name="Vives C."/>
            <person name="Morata J."/>
            <person name="Symeonidi A."/>
            <person name="Hiss M."/>
            <person name="Muchero W."/>
            <person name="Kamisugi Y."/>
            <person name="Saleh O."/>
            <person name="Blanc G."/>
            <person name="Decker E.L."/>
            <person name="van Gessel N."/>
            <person name="Grimwood J."/>
            <person name="Hayes R.D."/>
            <person name="Graham S.W."/>
            <person name="Gunter L.E."/>
            <person name="McDaniel S.F."/>
            <person name="Hoernstein S.N.W."/>
            <person name="Larsson A."/>
            <person name="Li F.W."/>
            <person name="Perroud P.F."/>
            <person name="Phillips J."/>
            <person name="Ranjan P."/>
            <person name="Rokshar D.S."/>
            <person name="Rothfels C.J."/>
            <person name="Schneider L."/>
            <person name="Shu S."/>
            <person name="Stevenson D.W."/>
            <person name="Thummler F."/>
            <person name="Tillich M."/>
            <person name="Villarreal Aguilar J.C."/>
            <person name="Widiez T."/>
            <person name="Wong G.K."/>
            <person name="Wymore A."/>
            <person name="Zhang Y."/>
            <person name="Zimmer A.D."/>
            <person name="Quatrano R.S."/>
            <person name="Mayer K.F.X."/>
            <person name="Goodstein D."/>
            <person name="Casacuberta J.M."/>
            <person name="Vandepoele K."/>
            <person name="Reski R."/>
            <person name="Cuming A.C."/>
            <person name="Tuskan G.A."/>
            <person name="Maumus F."/>
            <person name="Salse J."/>
            <person name="Schmutz J."/>
            <person name="Rensing S.A."/>
        </authorList>
    </citation>
    <scope>NUCLEOTIDE SEQUENCE [LARGE SCALE GENOMIC DNA]</scope>
    <source>
        <strain evidence="5 6">cv. Gransden 2004</strain>
    </source>
</reference>
<name>A0A2K1J2F6_PHYPA</name>
<dbReference type="GO" id="GO:0051083">
    <property type="term" value="P:'de novo' cotranslational protein folding"/>
    <property type="evidence" value="ECO:0000318"/>
    <property type="project" value="GO_Central"/>
</dbReference>
<dbReference type="Gene3D" id="1.10.10.60">
    <property type="entry name" value="Homeodomain-like"/>
    <property type="match status" value="2"/>
</dbReference>
<dbReference type="EnsemblPlants" id="Pp3c17_1730V3.2">
    <property type="protein sequence ID" value="PAC:32907562.CDS.1"/>
    <property type="gene ID" value="Pp3c17_1730"/>
</dbReference>
<dbReference type="Gramene" id="Pp3c17_1730V3.2">
    <property type="protein sequence ID" value="PAC:32907562.CDS.1"/>
    <property type="gene ID" value="Pp3c17_1730"/>
</dbReference>
<organism evidence="4">
    <name type="scientific">Physcomitrium patens</name>
    <name type="common">Spreading-leaved earth moss</name>
    <name type="synonym">Physcomitrella patens</name>
    <dbReference type="NCBI Taxonomy" id="3218"/>
    <lineage>
        <taxon>Eukaryota</taxon>
        <taxon>Viridiplantae</taxon>
        <taxon>Streptophyta</taxon>
        <taxon>Embryophyta</taxon>
        <taxon>Bryophyta</taxon>
        <taxon>Bryophytina</taxon>
        <taxon>Bryopsida</taxon>
        <taxon>Funariidae</taxon>
        <taxon>Funariales</taxon>
        <taxon>Funariaceae</taxon>
        <taxon>Physcomitrium</taxon>
    </lineage>
</organism>
<feature type="domain" description="J" evidence="2">
    <location>
        <begin position="97"/>
        <end position="179"/>
    </location>
</feature>
<dbReference type="GO" id="GO:0043022">
    <property type="term" value="F:ribosome binding"/>
    <property type="evidence" value="ECO:0000318"/>
    <property type="project" value="GO_Central"/>
</dbReference>
<dbReference type="OMA" id="QRWEVIS"/>
<dbReference type="OrthoDB" id="1690618at2759"/>
<gene>
    <name evidence="5" type="primary">LOC112294666</name>
    <name evidence="4" type="ORF">PHYPA_021551</name>
</gene>
<dbReference type="RefSeq" id="XP_024401147.1">
    <property type="nucleotide sequence ID" value="XM_024545379.2"/>
</dbReference>